<dbReference type="Pfam" id="PF13577">
    <property type="entry name" value="SnoaL_4"/>
    <property type="match status" value="1"/>
</dbReference>
<keyword evidence="3" id="KW-1185">Reference proteome</keyword>
<dbReference type="CDD" id="cd00531">
    <property type="entry name" value="NTF2_like"/>
    <property type="match status" value="1"/>
</dbReference>
<sequence length="147" mass="16839">MDDYRAIENLMYRYAFLLDDGDLNGVAELFRHGEIVAPAADSVVQGYDAVLQMYQQSTRLFDCSTPRTKHLITNTHIEVSDATAKARAYFTVVQQTPELPLQVIISGYYRDQFARIDGEWCFKRREMHPDLFGDLSQHLLFDAAGIQ</sequence>
<dbReference type="EMBL" id="JACHWY010000002">
    <property type="protein sequence ID" value="MBB3047490.1"/>
    <property type="molecule type" value="Genomic_DNA"/>
</dbReference>
<dbReference type="GO" id="GO:0051213">
    <property type="term" value="F:dioxygenase activity"/>
    <property type="evidence" value="ECO:0007669"/>
    <property type="project" value="UniProtKB-KW"/>
</dbReference>
<keyword evidence="2" id="KW-0560">Oxidoreductase</keyword>
<reference evidence="2 3" key="1">
    <citation type="submission" date="2020-08" db="EMBL/GenBank/DDBJ databases">
        <title>Genomic Encyclopedia of Type Strains, Phase III (KMG-III): the genomes of soil and plant-associated and newly described type strains.</title>
        <authorList>
            <person name="Whitman W."/>
        </authorList>
    </citation>
    <scope>NUCLEOTIDE SEQUENCE [LARGE SCALE GENOMIC DNA]</scope>
    <source>
        <strain evidence="2 3">CECT 8654</strain>
    </source>
</reference>
<keyword evidence="2" id="KW-0223">Dioxygenase</keyword>
<protein>
    <submittedName>
        <fullName evidence="2">3-phenylpropionate/cinnamic acid dioxygenase small subunit</fullName>
    </submittedName>
</protein>
<dbReference type="Proteomes" id="UP000537130">
    <property type="component" value="Unassembled WGS sequence"/>
</dbReference>
<gene>
    <name evidence="2" type="ORF">FHR99_001756</name>
</gene>
<feature type="domain" description="SnoaL-like" evidence="1">
    <location>
        <begin position="2"/>
        <end position="125"/>
    </location>
</feature>
<accession>A0A7W4W538</accession>
<dbReference type="SUPFAM" id="SSF54427">
    <property type="entry name" value="NTF2-like"/>
    <property type="match status" value="1"/>
</dbReference>
<evidence type="ECO:0000313" key="3">
    <source>
        <dbReference type="Proteomes" id="UP000537130"/>
    </source>
</evidence>
<comment type="caution">
    <text evidence="2">The sequence shown here is derived from an EMBL/GenBank/DDBJ whole genome shotgun (WGS) entry which is preliminary data.</text>
</comment>
<dbReference type="AlphaFoldDB" id="A0A7W4W538"/>
<dbReference type="Gene3D" id="3.10.450.50">
    <property type="match status" value="1"/>
</dbReference>
<proteinExistence type="predicted"/>
<name>A0A7W4W538_9GAMM</name>
<dbReference type="InterPro" id="IPR037401">
    <property type="entry name" value="SnoaL-like"/>
</dbReference>
<evidence type="ECO:0000259" key="1">
    <source>
        <dbReference type="Pfam" id="PF13577"/>
    </source>
</evidence>
<evidence type="ECO:0000313" key="2">
    <source>
        <dbReference type="EMBL" id="MBB3047490.1"/>
    </source>
</evidence>
<dbReference type="RefSeq" id="WP_183410272.1">
    <property type="nucleotide sequence ID" value="NZ_JACHWY010000002.1"/>
</dbReference>
<dbReference type="InterPro" id="IPR032710">
    <property type="entry name" value="NTF2-like_dom_sf"/>
</dbReference>
<organism evidence="2 3">
    <name type="scientific">Litorivivens lipolytica</name>
    <dbReference type="NCBI Taxonomy" id="1524264"/>
    <lineage>
        <taxon>Bacteria</taxon>
        <taxon>Pseudomonadati</taxon>
        <taxon>Pseudomonadota</taxon>
        <taxon>Gammaproteobacteria</taxon>
        <taxon>Litorivivens</taxon>
    </lineage>
</organism>